<feature type="short sequence motif" description="Q motif" evidence="6">
    <location>
        <begin position="1"/>
        <end position="29"/>
    </location>
</feature>
<dbReference type="PROSITE" id="PS00039">
    <property type="entry name" value="DEAD_ATP_HELICASE"/>
    <property type="match status" value="1"/>
</dbReference>
<evidence type="ECO:0000256" key="2">
    <source>
        <dbReference type="ARBA" id="ARBA00022801"/>
    </source>
</evidence>
<evidence type="ECO:0000256" key="1">
    <source>
        <dbReference type="ARBA" id="ARBA00022741"/>
    </source>
</evidence>
<evidence type="ECO:0000259" key="9">
    <source>
        <dbReference type="PROSITE" id="PS51192"/>
    </source>
</evidence>
<dbReference type="PROSITE" id="PS51195">
    <property type="entry name" value="Q_MOTIF"/>
    <property type="match status" value="1"/>
</dbReference>
<protein>
    <submittedName>
        <fullName evidence="12">ATP-dependent RNA helicase RhlE</fullName>
        <ecNumber evidence="12">3.6.4.13</ecNumber>
    </submittedName>
</protein>
<dbReference type="Gene3D" id="3.40.50.300">
    <property type="entry name" value="P-loop containing nucleotide triphosphate hydrolases"/>
    <property type="match status" value="2"/>
</dbReference>
<dbReference type="CDD" id="cd00268">
    <property type="entry name" value="DEADc"/>
    <property type="match status" value="1"/>
</dbReference>
<dbReference type="InterPro" id="IPR050079">
    <property type="entry name" value="DEAD_box_RNA_helicase"/>
</dbReference>
<comment type="similarity">
    <text evidence="5 7">Belongs to the DEAD box helicase family.</text>
</comment>
<evidence type="ECO:0000256" key="4">
    <source>
        <dbReference type="ARBA" id="ARBA00022840"/>
    </source>
</evidence>
<dbReference type="PANTHER" id="PTHR47959">
    <property type="entry name" value="ATP-DEPENDENT RNA HELICASE RHLE-RELATED"/>
    <property type="match status" value="1"/>
</dbReference>
<keyword evidence="2 7" id="KW-0378">Hydrolase</keyword>
<accession>A0ABU0E7C5</accession>
<feature type="domain" description="Helicase C-terminal" evidence="10">
    <location>
        <begin position="229"/>
        <end position="376"/>
    </location>
</feature>
<dbReference type="InterPro" id="IPR014014">
    <property type="entry name" value="RNA_helicase_DEAD_Q_motif"/>
</dbReference>
<feature type="domain" description="DEAD-box RNA helicase Q" evidence="11">
    <location>
        <begin position="1"/>
        <end position="29"/>
    </location>
</feature>
<evidence type="ECO:0000313" key="13">
    <source>
        <dbReference type="Proteomes" id="UP001230220"/>
    </source>
</evidence>
<dbReference type="Pfam" id="PF00271">
    <property type="entry name" value="Helicase_C"/>
    <property type="match status" value="1"/>
</dbReference>
<keyword evidence="3 7" id="KW-0347">Helicase</keyword>
<dbReference type="InterPro" id="IPR044742">
    <property type="entry name" value="DEAD/DEAH_RhlB"/>
</dbReference>
<feature type="compositionally biased region" description="Basic residues" evidence="8">
    <location>
        <begin position="437"/>
        <end position="448"/>
    </location>
</feature>
<feature type="domain" description="Helicase ATP-binding" evidence="9">
    <location>
        <begin position="32"/>
        <end position="205"/>
    </location>
</feature>
<dbReference type="PROSITE" id="PS51192">
    <property type="entry name" value="HELICASE_ATP_BIND_1"/>
    <property type="match status" value="1"/>
</dbReference>
<proteinExistence type="inferred from homology"/>
<dbReference type="InterPro" id="IPR000629">
    <property type="entry name" value="RNA-helicase_DEAD-box_CS"/>
</dbReference>
<dbReference type="RefSeq" id="WP_307410844.1">
    <property type="nucleotide sequence ID" value="NZ_JAUSUR010000008.1"/>
</dbReference>
<dbReference type="Pfam" id="PF00270">
    <property type="entry name" value="DEAD"/>
    <property type="match status" value="1"/>
</dbReference>
<dbReference type="SMART" id="SM00487">
    <property type="entry name" value="DEXDc"/>
    <property type="match status" value="1"/>
</dbReference>
<evidence type="ECO:0000259" key="10">
    <source>
        <dbReference type="PROSITE" id="PS51194"/>
    </source>
</evidence>
<dbReference type="InterPro" id="IPR011545">
    <property type="entry name" value="DEAD/DEAH_box_helicase_dom"/>
</dbReference>
<feature type="region of interest" description="Disordered" evidence="8">
    <location>
        <begin position="393"/>
        <end position="457"/>
    </location>
</feature>
<dbReference type="EMBL" id="JAUSUR010000008">
    <property type="protein sequence ID" value="MDQ0362802.1"/>
    <property type="molecule type" value="Genomic_DNA"/>
</dbReference>
<keyword evidence="4 7" id="KW-0067">ATP-binding</keyword>
<evidence type="ECO:0000256" key="5">
    <source>
        <dbReference type="ARBA" id="ARBA00038437"/>
    </source>
</evidence>
<evidence type="ECO:0000256" key="3">
    <source>
        <dbReference type="ARBA" id="ARBA00022806"/>
    </source>
</evidence>
<organism evidence="12 13">
    <name type="scientific">Breznakia pachnodae</name>
    <dbReference type="NCBI Taxonomy" id="265178"/>
    <lineage>
        <taxon>Bacteria</taxon>
        <taxon>Bacillati</taxon>
        <taxon>Bacillota</taxon>
        <taxon>Erysipelotrichia</taxon>
        <taxon>Erysipelotrichales</taxon>
        <taxon>Erysipelotrichaceae</taxon>
        <taxon>Breznakia</taxon>
    </lineage>
</organism>
<dbReference type="GO" id="GO:0016787">
    <property type="term" value="F:hydrolase activity"/>
    <property type="evidence" value="ECO:0007669"/>
    <property type="project" value="UniProtKB-KW"/>
</dbReference>
<dbReference type="GO" id="GO:0003724">
    <property type="term" value="F:RNA helicase activity"/>
    <property type="evidence" value="ECO:0007669"/>
    <property type="project" value="UniProtKB-EC"/>
</dbReference>
<dbReference type="EC" id="3.6.4.13" evidence="12"/>
<evidence type="ECO:0000256" key="7">
    <source>
        <dbReference type="RuleBase" id="RU000492"/>
    </source>
</evidence>
<sequence length="457" mass="51902">MKFNKLGIDEKIQKVLEEQGYQEATQIQEMTIPSALANKDILGLAQTGSGKTAAFAIPTLQQLNNQLIKTGVIRSLVLTPTRELAIQVQESFAIYGKYLSLKSAVIFGGVNQSKQVKQITAGVDILVATPGRLIDLINQGYIDISMIEIFILDEADRMLDMGFIHDINKIIKLVPKEKQTLLFSATMPKEINTIVNKLLHDPVKVSITPVSSTVDTIDQKVCYVDRNHKVDLLKDFIREHKHEQVLIFTRTKRGSDKLMRDLAKRNIKAKAIHGDKSQNARQIALKLFKMGEIDALIATDIASRGIDINDLKYVINYDLPEQAESYVHRIGRTGRAGNSGMAISYCSYQEIPLLKDIEKLIKMKIEVLDNDKYPLIDKSEKVKKEKRVKKVIKADEDKQPVKKHKGKRKKSFDKKNFKRKKTYKKDKFDQSSSQSKPNKKKSYKKKQARYSSIKKGN</sequence>
<dbReference type="PANTHER" id="PTHR47959:SF13">
    <property type="entry name" value="ATP-DEPENDENT RNA HELICASE RHLE"/>
    <property type="match status" value="1"/>
</dbReference>
<reference evidence="12 13" key="1">
    <citation type="submission" date="2023-07" db="EMBL/GenBank/DDBJ databases">
        <title>Genomic Encyclopedia of Type Strains, Phase IV (KMG-IV): sequencing the most valuable type-strain genomes for metagenomic binning, comparative biology and taxonomic classification.</title>
        <authorList>
            <person name="Goeker M."/>
        </authorList>
    </citation>
    <scope>NUCLEOTIDE SEQUENCE [LARGE SCALE GENOMIC DNA]</scope>
    <source>
        <strain evidence="12 13">DSM 16784</strain>
    </source>
</reference>
<dbReference type="InterPro" id="IPR014001">
    <property type="entry name" value="Helicase_ATP-bd"/>
</dbReference>
<dbReference type="InterPro" id="IPR027417">
    <property type="entry name" value="P-loop_NTPase"/>
</dbReference>
<keyword evidence="1 7" id="KW-0547">Nucleotide-binding</keyword>
<evidence type="ECO:0000256" key="8">
    <source>
        <dbReference type="SAM" id="MobiDB-lite"/>
    </source>
</evidence>
<name>A0ABU0E7C5_9FIRM</name>
<feature type="compositionally biased region" description="Basic residues" evidence="8">
    <location>
        <begin position="401"/>
        <end position="424"/>
    </location>
</feature>
<dbReference type="CDD" id="cd18787">
    <property type="entry name" value="SF2_C_DEAD"/>
    <property type="match status" value="1"/>
</dbReference>
<gene>
    <name evidence="12" type="ORF">J2S15_003563</name>
</gene>
<dbReference type="PROSITE" id="PS51194">
    <property type="entry name" value="HELICASE_CTER"/>
    <property type="match status" value="1"/>
</dbReference>
<dbReference type="SMART" id="SM00490">
    <property type="entry name" value="HELICc"/>
    <property type="match status" value="1"/>
</dbReference>
<dbReference type="Proteomes" id="UP001230220">
    <property type="component" value="Unassembled WGS sequence"/>
</dbReference>
<evidence type="ECO:0000313" key="12">
    <source>
        <dbReference type="EMBL" id="MDQ0362802.1"/>
    </source>
</evidence>
<dbReference type="SUPFAM" id="SSF52540">
    <property type="entry name" value="P-loop containing nucleoside triphosphate hydrolases"/>
    <property type="match status" value="1"/>
</dbReference>
<evidence type="ECO:0000256" key="6">
    <source>
        <dbReference type="PROSITE-ProRule" id="PRU00552"/>
    </source>
</evidence>
<comment type="caution">
    <text evidence="12">The sequence shown here is derived from an EMBL/GenBank/DDBJ whole genome shotgun (WGS) entry which is preliminary data.</text>
</comment>
<keyword evidence="13" id="KW-1185">Reference proteome</keyword>
<dbReference type="InterPro" id="IPR001650">
    <property type="entry name" value="Helicase_C-like"/>
</dbReference>
<evidence type="ECO:0000259" key="11">
    <source>
        <dbReference type="PROSITE" id="PS51195"/>
    </source>
</evidence>